<reference evidence="3" key="3">
    <citation type="submission" date="2025-09" db="UniProtKB">
        <authorList>
            <consortium name="Ensembl"/>
        </authorList>
    </citation>
    <scope>IDENTIFICATION</scope>
    <source>
        <strain evidence="3">Thorbecke</strain>
    </source>
</reference>
<reference evidence="3" key="2">
    <citation type="submission" date="2025-08" db="UniProtKB">
        <authorList>
            <consortium name="Ensembl"/>
        </authorList>
    </citation>
    <scope>IDENTIFICATION</scope>
    <source>
        <strain evidence="3">Thorbecke</strain>
    </source>
</reference>
<evidence type="ECO:0000313" key="3">
    <source>
        <dbReference type="Ensembl" id="ENSOCUP00000044596.1"/>
    </source>
</evidence>
<dbReference type="Pfam" id="PF00089">
    <property type="entry name" value="Trypsin"/>
    <property type="match status" value="1"/>
</dbReference>
<keyword evidence="4" id="KW-1185">Reference proteome</keyword>
<dbReference type="STRING" id="9986.ENSOCUP00000044596"/>
<feature type="domain" description="Peptidase S1" evidence="2">
    <location>
        <begin position="32"/>
        <end position="71"/>
    </location>
</feature>
<name>A0A5F9DG53_RABIT</name>
<dbReference type="Gene3D" id="2.40.10.10">
    <property type="entry name" value="Trypsin-like serine proteases"/>
    <property type="match status" value="1"/>
</dbReference>
<dbReference type="InParanoid" id="A0A5F9DG53"/>
<dbReference type="Proteomes" id="UP000001811">
    <property type="component" value="Unplaced"/>
</dbReference>
<organism evidence="3 4">
    <name type="scientific">Oryctolagus cuniculus</name>
    <name type="common">Rabbit</name>
    <dbReference type="NCBI Taxonomy" id="9986"/>
    <lineage>
        <taxon>Eukaryota</taxon>
        <taxon>Metazoa</taxon>
        <taxon>Chordata</taxon>
        <taxon>Craniata</taxon>
        <taxon>Vertebrata</taxon>
        <taxon>Euteleostomi</taxon>
        <taxon>Mammalia</taxon>
        <taxon>Eutheria</taxon>
        <taxon>Euarchontoglires</taxon>
        <taxon>Glires</taxon>
        <taxon>Lagomorpha</taxon>
        <taxon>Leporidae</taxon>
        <taxon>Oryctolagus</taxon>
    </lineage>
</organism>
<dbReference type="Ensembl" id="ENSOCUT00000040022.1">
    <property type="protein sequence ID" value="ENSOCUP00000044596.1"/>
    <property type="gene ID" value="ENSOCUG00000031187.1"/>
</dbReference>
<dbReference type="InterPro" id="IPR043504">
    <property type="entry name" value="Peptidase_S1_PA_chymotrypsin"/>
</dbReference>
<reference evidence="3 4" key="1">
    <citation type="journal article" date="2011" name="Nature">
        <title>A high-resolution map of human evolutionary constraint using 29 mammals.</title>
        <authorList>
            <person name="Lindblad-Toh K."/>
            <person name="Garber M."/>
            <person name="Zuk O."/>
            <person name="Lin M.F."/>
            <person name="Parker B.J."/>
            <person name="Washietl S."/>
            <person name="Kheradpour P."/>
            <person name="Ernst J."/>
            <person name="Jordan G."/>
            <person name="Mauceli E."/>
            <person name="Ward L.D."/>
            <person name="Lowe C.B."/>
            <person name="Holloway A.K."/>
            <person name="Clamp M."/>
            <person name="Gnerre S."/>
            <person name="Alfoldi J."/>
            <person name="Beal K."/>
            <person name="Chang J."/>
            <person name="Clawson H."/>
            <person name="Cuff J."/>
            <person name="Di Palma F."/>
            <person name="Fitzgerald S."/>
            <person name="Flicek P."/>
            <person name="Guttman M."/>
            <person name="Hubisz M.J."/>
            <person name="Jaffe D.B."/>
            <person name="Jungreis I."/>
            <person name="Kent W.J."/>
            <person name="Kostka D."/>
            <person name="Lara M."/>
            <person name="Martins A.L."/>
            <person name="Massingham T."/>
            <person name="Moltke I."/>
            <person name="Raney B.J."/>
            <person name="Rasmussen M.D."/>
            <person name="Robinson J."/>
            <person name="Stark A."/>
            <person name="Vilella A.J."/>
            <person name="Wen J."/>
            <person name="Xie X."/>
            <person name="Zody M.C."/>
            <person name="Baldwin J."/>
            <person name="Bloom T."/>
            <person name="Chin C.W."/>
            <person name="Heiman D."/>
            <person name="Nicol R."/>
            <person name="Nusbaum C."/>
            <person name="Young S."/>
            <person name="Wilkinson J."/>
            <person name="Worley K.C."/>
            <person name="Kovar C.L."/>
            <person name="Muzny D.M."/>
            <person name="Gibbs R.A."/>
            <person name="Cree A."/>
            <person name="Dihn H.H."/>
            <person name="Fowler G."/>
            <person name="Jhangiani S."/>
            <person name="Joshi V."/>
            <person name="Lee S."/>
            <person name="Lewis L.R."/>
            <person name="Nazareth L.V."/>
            <person name="Okwuonu G."/>
            <person name="Santibanez J."/>
            <person name="Warren W.C."/>
            <person name="Mardis E.R."/>
            <person name="Weinstock G.M."/>
            <person name="Wilson R.K."/>
            <person name="Delehaunty K."/>
            <person name="Dooling D."/>
            <person name="Fronik C."/>
            <person name="Fulton L."/>
            <person name="Fulton B."/>
            <person name="Graves T."/>
            <person name="Minx P."/>
            <person name="Sodergren E."/>
            <person name="Birney E."/>
            <person name="Margulies E.H."/>
            <person name="Herrero J."/>
            <person name="Green E.D."/>
            <person name="Haussler D."/>
            <person name="Siepel A."/>
            <person name="Goldman N."/>
            <person name="Pollard K.S."/>
            <person name="Pedersen J.S."/>
            <person name="Lander E.S."/>
            <person name="Kellis M."/>
        </authorList>
    </citation>
    <scope>NUCLEOTIDE SEQUENCE [LARGE SCALE GENOMIC DNA]</scope>
    <source>
        <strain evidence="4">Thorbecke</strain>
    </source>
</reference>
<dbReference type="Bgee" id="ENSOCUG00000031187">
    <property type="expression patterns" value="Expressed in autopod skin and 7 other cell types or tissues"/>
</dbReference>
<feature type="compositionally biased region" description="Polar residues" evidence="1">
    <location>
        <begin position="165"/>
        <end position="176"/>
    </location>
</feature>
<evidence type="ECO:0000259" key="2">
    <source>
        <dbReference type="Pfam" id="PF00089"/>
    </source>
</evidence>
<dbReference type="AlphaFoldDB" id="A0A5F9DG53"/>
<proteinExistence type="predicted"/>
<protein>
    <recommendedName>
        <fullName evidence="2">Peptidase S1 domain-containing protein</fullName>
    </recommendedName>
</protein>
<dbReference type="SUPFAM" id="SSF50494">
    <property type="entry name" value="Trypsin-like serine proteases"/>
    <property type="match status" value="1"/>
</dbReference>
<dbReference type="InterPro" id="IPR009003">
    <property type="entry name" value="Peptidase_S1_PA"/>
</dbReference>
<dbReference type="GO" id="GO:0004252">
    <property type="term" value="F:serine-type endopeptidase activity"/>
    <property type="evidence" value="ECO:0007669"/>
    <property type="project" value="InterPro"/>
</dbReference>
<sequence>ASCPCSPCCWGPGSWGTPARGPRRWAWPGRCPHPVYSWKEGARADIALVRLERPVQFSERVLPICLPDSSVHLPCRHRLLDRRLGEHPRRSAPAPPADPAEAEGAHHRLRRLQPPVLAGSRAGRHHGGHAVCRLPGGGEGRLPGEHPLCPRPGSSEPACPREGSSRLSSQGISAVLSTPLRWPRLDKPSPCSPTHLSESAHTGAPRCLPGQPGRRGPRGVPGGFKSGRRNGLPGRGPSAHCLPALGP</sequence>
<accession>A0A5F9DG53</accession>
<evidence type="ECO:0000313" key="4">
    <source>
        <dbReference type="Proteomes" id="UP000001811"/>
    </source>
</evidence>
<dbReference type="GO" id="GO:0006508">
    <property type="term" value="P:proteolysis"/>
    <property type="evidence" value="ECO:0007669"/>
    <property type="project" value="InterPro"/>
</dbReference>
<feature type="compositionally biased region" description="Low complexity" evidence="1">
    <location>
        <begin position="205"/>
        <end position="214"/>
    </location>
</feature>
<feature type="region of interest" description="Disordered" evidence="1">
    <location>
        <begin position="118"/>
        <end position="247"/>
    </location>
</feature>
<feature type="region of interest" description="Disordered" evidence="1">
    <location>
        <begin position="84"/>
        <end position="106"/>
    </location>
</feature>
<evidence type="ECO:0000256" key="1">
    <source>
        <dbReference type="SAM" id="MobiDB-lite"/>
    </source>
</evidence>
<dbReference type="InterPro" id="IPR001254">
    <property type="entry name" value="Trypsin_dom"/>
</dbReference>